<dbReference type="Pfam" id="PF09611">
    <property type="entry name" value="Cas_Csy1"/>
    <property type="match status" value="1"/>
</dbReference>
<name>A0A2T5J2G7_9GAMM</name>
<evidence type="ECO:0000313" key="2">
    <source>
        <dbReference type="Proteomes" id="UP000244223"/>
    </source>
</evidence>
<organism evidence="1 2">
    <name type="scientific">Agitococcus lubricus</name>
    <dbReference type="NCBI Taxonomy" id="1077255"/>
    <lineage>
        <taxon>Bacteria</taxon>
        <taxon>Pseudomonadati</taxon>
        <taxon>Pseudomonadota</taxon>
        <taxon>Gammaproteobacteria</taxon>
        <taxon>Moraxellales</taxon>
        <taxon>Moraxellaceae</taxon>
        <taxon>Agitococcus</taxon>
    </lineage>
</organism>
<accession>A0A2T5J2G7</accession>
<keyword evidence="2" id="KW-1185">Reference proteome</keyword>
<gene>
    <name evidence="1" type="ORF">C8N29_102126</name>
</gene>
<protein>
    <submittedName>
        <fullName evidence="1">CRISPR-associated Csy1 family protein</fullName>
    </submittedName>
</protein>
<dbReference type="Proteomes" id="UP000244223">
    <property type="component" value="Unassembled WGS sequence"/>
</dbReference>
<proteinExistence type="predicted"/>
<dbReference type="OrthoDB" id="9815616at2"/>
<reference evidence="1 2" key="1">
    <citation type="submission" date="2018-04" db="EMBL/GenBank/DDBJ databases">
        <title>Genomic Encyclopedia of Archaeal and Bacterial Type Strains, Phase II (KMG-II): from individual species to whole genera.</title>
        <authorList>
            <person name="Goeker M."/>
        </authorList>
    </citation>
    <scope>NUCLEOTIDE SEQUENCE [LARGE SCALE GENOMIC DNA]</scope>
    <source>
        <strain evidence="1 2">DSM 5822</strain>
    </source>
</reference>
<dbReference type="RefSeq" id="WP_107864571.1">
    <property type="nucleotide sequence ID" value="NZ_QAON01000002.1"/>
</dbReference>
<dbReference type="NCBIfam" id="TIGR02564">
    <property type="entry name" value="cas_Csy1"/>
    <property type="match status" value="1"/>
</dbReference>
<evidence type="ECO:0000313" key="1">
    <source>
        <dbReference type="EMBL" id="PTQ90726.1"/>
    </source>
</evidence>
<comment type="caution">
    <text evidence="1">The sequence shown here is derived from an EMBL/GenBank/DDBJ whole genome shotgun (WGS) entry which is preliminary data.</text>
</comment>
<dbReference type="EMBL" id="QAON01000002">
    <property type="protein sequence ID" value="PTQ90726.1"/>
    <property type="molecule type" value="Genomic_DNA"/>
</dbReference>
<dbReference type="InterPro" id="IPR013397">
    <property type="entry name" value="CRISPR-assoc_prot_Csy1"/>
</dbReference>
<sequence length="444" mass="51665">MINETESIKDSPPPTIRALIEQYIQGRLDEKLEKLKDDDFAEREKLLAKYQPETWLEDASLRVQRLRLATHTPKQHHPSSKASAMFYTTANKTHDFVGSQAIALDADVVGDAAALDVFKLLRQKFNHLSLLERLLKADGDFIAALATDSTQAQIRYQRFLAFSQIPSVLNAGRLSKQVYFPVKADDYHILVLLYPSALVHRTYQQLSNDRFGEQSKTIREARFKKLHHSQEGREYPNLLVQNYGGSKPQNISQLNSDRRGSMWLLPSLPPVWQGQVVELPKSGSVFTAYLSNRKDVKPILKSIVYMYRHEYDRNNIEFRTKRDGLVEQLVDCVIDMSFELQQSATSGWTIEPNRQFNRAESFWLDRAYREQLFDKEDHLSNEEQEWLQAYRERDWHSEVGYNFGRWLNKILTTQAKLPDLDDNEARVWSLALRDKLQLLKEEFA</sequence>
<dbReference type="AlphaFoldDB" id="A0A2T5J2G7"/>